<keyword evidence="1" id="KW-0732">Signal</keyword>
<dbReference type="KEGG" id="hbs:IPV69_25760"/>
<organism evidence="3 4">
    <name type="scientific">Humisphaera borealis</name>
    <dbReference type="NCBI Taxonomy" id="2807512"/>
    <lineage>
        <taxon>Bacteria</taxon>
        <taxon>Pseudomonadati</taxon>
        <taxon>Planctomycetota</taxon>
        <taxon>Phycisphaerae</taxon>
        <taxon>Tepidisphaerales</taxon>
        <taxon>Tepidisphaeraceae</taxon>
        <taxon>Humisphaera</taxon>
    </lineage>
</organism>
<protein>
    <submittedName>
        <fullName evidence="3">Alginate export family protein</fullName>
    </submittedName>
</protein>
<evidence type="ECO:0000313" key="4">
    <source>
        <dbReference type="Proteomes" id="UP000593765"/>
    </source>
</evidence>
<feature type="signal peptide" evidence="1">
    <location>
        <begin position="1"/>
        <end position="20"/>
    </location>
</feature>
<dbReference type="Proteomes" id="UP000593765">
    <property type="component" value="Chromosome"/>
</dbReference>
<evidence type="ECO:0000259" key="2">
    <source>
        <dbReference type="Pfam" id="PF13372"/>
    </source>
</evidence>
<dbReference type="RefSeq" id="WP_206292605.1">
    <property type="nucleotide sequence ID" value="NZ_CP063458.1"/>
</dbReference>
<reference evidence="3 4" key="1">
    <citation type="submission" date="2020-10" db="EMBL/GenBank/DDBJ databases">
        <title>Wide distribution of Phycisphaera-like planctomycetes from WD2101 soil group in peatlands and genome analysis of the first cultivated representative.</title>
        <authorList>
            <person name="Dedysh S.N."/>
            <person name="Beletsky A.V."/>
            <person name="Ivanova A."/>
            <person name="Kulichevskaya I.S."/>
            <person name="Suzina N.E."/>
            <person name="Philippov D.A."/>
            <person name="Rakitin A.L."/>
            <person name="Mardanov A.V."/>
            <person name="Ravin N.V."/>
        </authorList>
    </citation>
    <scope>NUCLEOTIDE SEQUENCE [LARGE SCALE GENOMIC DNA]</scope>
    <source>
        <strain evidence="3 4">M1803</strain>
    </source>
</reference>
<dbReference type="EMBL" id="CP063458">
    <property type="protein sequence ID" value="QOV89558.1"/>
    <property type="molecule type" value="Genomic_DNA"/>
</dbReference>
<feature type="chain" id="PRO_5034189756" evidence="1">
    <location>
        <begin position="21"/>
        <end position="488"/>
    </location>
</feature>
<dbReference type="Gene3D" id="2.40.160.100">
    <property type="match status" value="1"/>
</dbReference>
<feature type="domain" description="Alginate export" evidence="2">
    <location>
        <begin position="77"/>
        <end position="474"/>
    </location>
</feature>
<proteinExistence type="predicted"/>
<dbReference type="Pfam" id="PF13372">
    <property type="entry name" value="Alginate_exp"/>
    <property type="match status" value="1"/>
</dbReference>
<gene>
    <name evidence="3" type="ORF">IPV69_25760</name>
</gene>
<keyword evidence="4" id="KW-1185">Reference proteome</keyword>
<dbReference type="SUPFAM" id="SSF56935">
    <property type="entry name" value="Porins"/>
    <property type="match status" value="1"/>
</dbReference>
<accession>A0A7M2WVK9</accession>
<sequence length="488" mass="53540">MKRLLIAISAALAPATFAMAQTTAPASAPATKVAVATPPPYTPVRWTENYAYLKDPTLRTDLFDPIKYIPLGADGFYLSLGGQLRERYENFDDANFGAVPADDDGYFLHRGLFHADFQLGPVFRVFGQYKFALEDGENGGPRAADADESDIQQLFADARLPLGGKDSVTLRFGRQDLAYGAQRLISPLDWTNTRRTFEGFKASTVTGNNTLDAFWVRPVIVDKEEPNDGDDDTSFAGVYNTLALPTVFEGGGTKLEVYGLALNKTKTSASGVQGAVAVDSDTYTVGARFSSAPKPFDFDVEGAYQFGQFDTSTISAWSFAMEAGYTCFPAPLKPRAFIGFDIASGDDNPTDGNFNRFNQLFPLGHLYFGYIDAIGRQNIIDVHPGFDLTLAEKASWAQKLTLRTEYHLFWRESTADGVFNAGGGLLRASGGSDESYIGSEIDLLLTWQIDRHTQAYFGWSHFFAGDFIQDTGPSEDIDFLYGALQFTF</sequence>
<dbReference type="InterPro" id="IPR053728">
    <property type="entry name" value="Alginate_Permeability_Chnl"/>
</dbReference>
<evidence type="ECO:0000313" key="3">
    <source>
        <dbReference type="EMBL" id="QOV89558.1"/>
    </source>
</evidence>
<evidence type="ECO:0000256" key="1">
    <source>
        <dbReference type="SAM" id="SignalP"/>
    </source>
</evidence>
<name>A0A7M2WVK9_9BACT</name>
<dbReference type="AlphaFoldDB" id="A0A7M2WVK9"/>
<dbReference type="InterPro" id="IPR025388">
    <property type="entry name" value="Alginate_export_dom"/>
</dbReference>